<proteinExistence type="predicted"/>
<feature type="non-terminal residue" evidence="1">
    <location>
        <position position="28"/>
    </location>
</feature>
<name>W1XLI2_9ZZZZ</name>
<dbReference type="EMBL" id="AZMM01015787">
    <property type="protein sequence ID" value="ETJ29689.1"/>
    <property type="molecule type" value="Genomic_DNA"/>
</dbReference>
<comment type="caution">
    <text evidence="1">The sequence shown here is derived from an EMBL/GenBank/DDBJ whole genome shotgun (WGS) entry which is preliminary data.</text>
</comment>
<organism evidence="1">
    <name type="scientific">human gut metagenome</name>
    <dbReference type="NCBI Taxonomy" id="408170"/>
    <lineage>
        <taxon>unclassified sequences</taxon>
        <taxon>metagenomes</taxon>
        <taxon>organismal metagenomes</taxon>
    </lineage>
</organism>
<accession>W1XLI2</accession>
<reference evidence="1" key="1">
    <citation type="submission" date="2013-12" db="EMBL/GenBank/DDBJ databases">
        <title>A Varibaculum cambriense genome reconstructed from a premature infant gut community with otherwise low bacterial novelty that shifts toward anaerobic metabolism during the third week of life.</title>
        <authorList>
            <person name="Brown C.T."/>
            <person name="Sharon I."/>
            <person name="Thomas B.C."/>
            <person name="Castelle C.J."/>
            <person name="Morowitz M.J."/>
            <person name="Banfield J.F."/>
        </authorList>
    </citation>
    <scope>NUCLEOTIDE SEQUENCE</scope>
</reference>
<protein>
    <submittedName>
        <fullName evidence="1">Uncharacterized protein</fullName>
    </submittedName>
</protein>
<evidence type="ECO:0000313" key="1">
    <source>
        <dbReference type="EMBL" id="ETJ29689.1"/>
    </source>
</evidence>
<sequence>MNKSKNVMESKPILSLLLTMSVPPIISM</sequence>
<dbReference type="AlphaFoldDB" id="W1XLI2"/>
<gene>
    <name evidence="1" type="ORF">Q604_UNBC15787G0001</name>
</gene>